<evidence type="ECO:0000313" key="2">
    <source>
        <dbReference type="Proteomes" id="UP000838756"/>
    </source>
</evidence>
<comment type="caution">
    <text evidence="1">The sequence shown here is derived from an EMBL/GenBank/DDBJ whole genome shotgun (WGS) entry which is preliminary data.</text>
</comment>
<sequence>SDHPRPEAGYALHSPHLFSRMPYEVTLKVRRSVFCLQRLLVLVAQKTIYCVHEPVSPAWILRTWETVVDFCEEMISQKEAAERMSEEAVNAHPLRRRLGGRRTCLPWEDDG</sequence>
<proteinExistence type="predicted"/>
<organism evidence="1 2">
    <name type="scientific">Pararge aegeria aegeria</name>
    <dbReference type="NCBI Taxonomy" id="348720"/>
    <lineage>
        <taxon>Eukaryota</taxon>
        <taxon>Metazoa</taxon>
        <taxon>Ecdysozoa</taxon>
        <taxon>Arthropoda</taxon>
        <taxon>Hexapoda</taxon>
        <taxon>Insecta</taxon>
        <taxon>Pterygota</taxon>
        <taxon>Neoptera</taxon>
        <taxon>Endopterygota</taxon>
        <taxon>Lepidoptera</taxon>
        <taxon>Glossata</taxon>
        <taxon>Ditrysia</taxon>
        <taxon>Papilionoidea</taxon>
        <taxon>Nymphalidae</taxon>
        <taxon>Satyrinae</taxon>
        <taxon>Satyrini</taxon>
        <taxon>Parargina</taxon>
        <taxon>Pararge</taxon>
    </lineage>
</organism>
<dbReference type="Proteomes" id="UP000838756">
    <property type="component" value="Unassembled WGS sequence"/>
</dbReference>
<name>A0A8S4QJF0_9NEOP</name>
<dbReference type="EMBL" id="CAKXAJ010008266">
    <property type="protein sequence ID" value="CAH2210800.1"/>
    <property type="molecule type" value="Genomic_DNA"/>
</dbReference>
<feature type="non-terminal residue" evidence="1">
    <location>
        <position position="1"/>
    </location>
</feature>
<keyword evidence="2" id="KW-1185">Reference proteome</keyword>
<dbReference type="OrthoDB" id="7480128at2759"/>
<evidence type="ECO:0000313" key="1">
    <source>
        <dbReference type="EMBL" id="CAH2210800.1"/>
    </source>
</evidence>
<protein>
    <submittedName>
        <fullName evidence="1">Jg3126 protein</fullName>
    </submittedName>
</protein>
<dbReference type="AlphaFoldDB" id="A0A8S4QJF0"/>
<reference evidence="1" key="1">
    <citation type="submission" date="2022-03" db="EMBL/GenBank/DDBJ databases">
        <authorList>
            <person name="Lindestad O."/>
        </authorList>
    </citation>
    <scope>NUCLEOTIDE SEQUENCE</scope>
</reference>
<accession>A0A8S4QJF0</accession>
<gene>
    <name evidence="1" type="primary">jg3126</name>
    <name evidence="1" type="ORF">PAEG_LOCUS2658</name>
</gene>